<proteinExistence type="predicted"/>
<dbReference type="EMBL" id="CP046415">
    <property type="protein sequence ID" value="QGT78317.1"/>
    <property type="molecule type" value="Genomic_DNA"/>
</dbReference>
<organism evidence="2 3">
    <name type="scientific">Guyparkeria halophila</name>
    <dbReference type="NCBI Taxonomy" id="47960"/>
    <lineage>
        <taxon>Bacteria</taxon>
        <taxon>Pseudomonadati</taxon>
        <taxon>Pseudomonadota</taxon>
        <taxon>Gammaproteobacteria</taxon>
        <taxon>Chromatiales</taxon>
        <taxon>Thioalkalibacteraceae</taxon>
        <taxon>Guyparkeria</taxon>
    </lineage>
</organism>
<dbReference type="CDD" id="cd06532">
    <property type="entry name" value="Glyco_transf_25"/>
    <property type="match status" value="1"/>
</dbReference>
<reference evidence="2 3" key="1">
    <citation type="submission" date="2019-11" db="EMBL/GenBank/DDBJ databases">
        <authorList>
            <person name="Zhang J."/>
            <person name="Sun C."/>
        </authorList>
    </citation>
    <scope>NUCLEOTIDE SEQUENCE [LARGE SCALE GENOMIC DNA]</scope>
    <source>
        <strain evidence="3">sp2</strain>
    </source>
</reference>
<feature type="domain" description="Glycosyl transferase family 25" evidence="1">
    <location>
        <begin position="12"/>
        <end position="127"/>
    </location>
</feature>
<dbReference type="KEGG" id="ghl:GM160_05050"/>
<evidence type="ECO:0000313" key="2">
    <source>
        <dbReference type="EMBL" id="QGT78317.1"/>
    </source>
</evidence>
<dbReference type="Proteomes" id="UP000427716">
    <property type="component" value="Chromosome"/>
</dbReference>
<dbReference type="AlphaFoldDB" id="A0A6I6D2E1"/>
<dbReference type="InterPro" id="IPR002654">
    <property type="entry name" value="Glyco_trans_25"/>
</dbReference>
<protein>
    <recommendedName>
        <fullName evidence="1">Glycosyl transferase family 25 domain-containing protein</fullName>
    </recommendedName>
</protein>
<evidence type="ECO:0000259" key="1">
    <source>
        <dbReference type="Pfam" id="PF01755"/>
    </source>
</evidence>
<sequence>MKPGDLDQVLVLCISLPEAVERRALMKRALERLPLVSEMVDAIRGGDLDARLAIEQGYRPGLVPGAGELTRNEIACVLSHRKALKRFIESDRRWGVILEDDAELDEAFSDVLRDAIRVAACFDLLKLENRTRKVSGVVGSVGAGYSLHVPARPGLGATGFLYSRAGASKVLRSLETFSVGYDTHLGRLWRSGVRMLQVWPPVVTERAGMESTIGHEWCDGRVGRKAIPRRWDRLISSLGRRVFHTWLFVECRRCLSRVAKRRH</sequence>
<name>A0A6I6D2E1_9GAMM</name>
<evidence type="ECO:0000313" key="3">
    <source>
        <dbReference type="Proteomes" id="UP000427716"/>
    </source>
</evidence>
<dbReference type="Pfam" id="PF01755">
    <property type="entry name" value="Glyco_transf_25"/>
    <property type="match status" value="1"/>
</dbReference>
<accession>A0A6I6D2E1</accession>
<gene>
    <name evidence="2" type="ORF">GM160_05050</name>
</gene>
<keyword evidence="3" id="KW-1185">Reference proteome</keyword>
<dbReference type="RefSeq" id="WP_156573673.1">
    <property type="nucleotide sequence ID" value="NZ_CP046415.1"/>
</dbReference>